<feature type="region of interest" description="Disordered" evidence="1">
    <location>
        <begin position="249"/>
        <end position="276"/>
    </location>
</feature>
<reference evidence="3" key="2">
    <citation type="submission" date="2025-08" db="UniProtKB">
        <authorList>
            <consortium name="RefSeq"/>
        </authorList>
    </citation>
    <scope>IDENTIFICATION</scope>
    <source>
        <tissue evidence="3">Leaves</tissue>
    </source>
</reference>
<dbReference type="GO" id="GO:0010115">
    <property type="term" value="P:regulation of abscisic acid biosynthetic process"/>
    <property type="evidence" value="ECO:0007669"/>
    <property type="project" value="InterPro"/>
</dbReference>
<proteinExistence type="predicted"/>
<feature type="region of interest" description="Disordered" evidence="1">
    <location>
        <begin position="43"/>
        <end position="62"/>
    </location>
</feature>
<feature type="compositionally biased region" description="Low complexity" evidence="1">
    <location>
        <begin position="23"/>
        <end position="37"/>
    </location>
</feature>
<keyword evidence="2" id="KW-1185">Reference proteome</keyword>
<evidence type="ECO:0000313" key="3">
    <source>
        <dbReference type="RefSeq" id="XP_027096846.1"/>
    </source>
</evidence>
<evidence type="ECO:0000256" key="1">
    <source>
        <dbReference type="SAM" id="MobiDB-lite"/>
    </source>
</evidence>
<sequence length="276" mass="29121">MDFLKKFTDSANPQTKAETTDKSAPASEENSSLLSSAKVVADAARSTLQNEPAEKKHDNAEVAGAAADLLDAAQNYGKLDKTSGVGSYVDKAGNYLHEYETSHSTKPKASEQTKPSSEKEEEPVESAKPTSDEPKAEKLEEEPKATPETEETKEPVTSEEPKPTAEKEEVEEPASESAPARTTTEEPKKEEEPSESAKPTTDSEEKTGGLGDCAKAAGGFLKKEAESAEGEKGESGGIGQYAKLAEGYLSKPSDSEGSKTDGGDLLKMAGGFLGKN</sequence>
<dbReference type="RefSeq" id="XP_027096846.1">
    <property type="nucleotide sequence ID" value="XM_027241045.2"/>
</dbReference>
<organism evidence="2 3">
    <name type="scientific">Coffea arabica</name>
    <name type="common">Arabian coffee</name>
    <dbReference type="NCBI Taxonomy" id="13443"/>
    <lineage>
        <taxon>Eukaryota</taxon>
        <taxon>Viridiplantae</taxon>
        <taxon>Streptophyta</taxon>
        <taxon>Embryophyta</taxon>
        <taxon>Tracheophyta</taxon>
        <taxon>Spermatophyta</taxon>
        <taxon>Magnoliopsida</taxon>
        <taxon>eudicotyledons</taxon>
        <taxon>Gunneridae</taxon>
        <taxon>Pentapetalae</taxon>
        <taxon>asterids</taxon>
        <taxon>lamiids</taxon>
        <taxon>Gentianales</taxon>
        <taxon>Rubiaceae</taxon>
        <taxon>Ixoroideae</taxon>
        <taxon>Gardenieae complex</taxon>
        <taxon>Bertiereae - Coffeeae clade</taxon>
        <taxon>Coffeeae</taxon>
        <taxon>Coffea</taxon>
    </lineage>
</organism>
<gene>
    <name evidence="3" type="primary">LOC113716652</name>
</gene>
<dbReference type="InterPro" id="IPR040294">
    <property type="entry name" value="Nodulin-rel_1/2"/>
</dbReference>
<feature type="compositionally biased region" description="Basic and acidic residues" evidence="1">
    <location>
        <begin position="98"/>
        <end position="111"/>
    </location>
</feature>
<name>A0A6P6V2B4_COFAR</name>
<evidence type="ECO:0000313" key="2">
    <source>
        <dbReference type="Proteomes" id="UP001652660"/>
    </source>
</evidence>
<dbReference type="AlphaFoldDB" id="A0A6P6V2B4"/>
<feature type="compositionally biased region" description="Basic and acidic residues" evidence="1">
    <location>
        <begin position="130"/>
        <end position="167"/>
    </location>
</feature>
<dbReference type="Proteomes" id="UP001652660">
    <property type="component" value="Chromosome 11c"/>
</dbReference>
<feature type="region of interest" description="Disordered" evidence="1">
    <location>
        <begin position="1"/>
        <end position="38"/>
    </location>
</feature>
<dbReference type="GeneID" id="113716652"/>
<protein>
    <submittedName>
        <fullName evidence="3">Uncharacterized protein</fullName>
    </submittedName>
</protein>
<dbReference type="PANTHER" id="PTHR35098">
    <property type="entry name" value="EXPRESSED PROTEIN"/>
    <property type="match status" value="1"/>
</dbReference>
<feature type="region of interest" description="Disordered" evidence="1">
    <location>
        <begin position="98"/>
        <end position="215"/>
    </location>
</feature>
<accession>A0A6P6V2B4</accession>
<feature type="compositionally biased region" description="Basic and acidic residues" evidence="1">
    <location>
        <begin position="253"/>
        <end position="264"/>
    </location>
</feature>
<reference evidence="2" key="1">
    <citation type="journal article" date="2025" name="Foods">
        <title>Unveiling the Microbial Signatures of Arabica Coffee Cherries: Insights into Ripeness Specific Diversity, Functional Traits, and Implications for Quality and Safety.</title>
        <authorList>
            <consortium name="RefSeq"/>
            <person name="Tenea G.N."/>
            <person name="Cifuentes V."/>
            <person name="Reyes P."/>
            <person name="Cevallos-Vallejos M."/>
        </authorList>
    </citation>
    <scope>NUCLEOTIDE SEQUENCE [LARGE SCALE GENOMIC DNA]</scope>
</reference>
<dbReference type="GO" id="GO:0009408">
    <property type="term" value="P:response to heat"/>
    <property type="evidence" value="ECO:0007669"/>
    <property type="project" value="InterPro"/>
</dbReference>
<dbReference type="OrthoDB" id="695806at2759"/>
<dbReference type="PANTHER" id="PTHR35098:SF1">
    <property type="entry name" value="NODULIN-RELATED PROTEIN 2"/>
    <property type="match status" value="1"/>
</dbReference>